<keyword evidence="6 9" id="KW-0717">Septation</keyword>
<evidence type="ECO:0000256" key="4">
    <source>
        <dbReference type="ARBA" id="ARBA00022741"/>
    </source>
</evidence>
<evidence type="ECO:0000259" key="13">
    <source>
        <dbReference type="SMART" id="SM00864"/>
    </source>
</evidence>
<feature type="compositionally biased region" description="Low complexity" evidence="12">
    <location>
        <begin position="350"/>
        <end position="362"/>
    </location>
</feature>
<dbReference type="GO" id="GO:0003924">
    <property type="term" value="F:GTPase activity"/>
    <property type="evidence" value="ECO:0007669"/>
    <property type="project" value="UniProtKB-UniRule"/>
</dbReference>
<feature type="binding site" evidence="9">
    <location>
        <position position="143"/>
    </location>
    <ligand>
        <name>GTP</name>
        <dbReference type="ChEBI" id="CHEBI:37565"/>
    </ligand>
</feature>
<dbReference type="SUPFAM" id="SSF55307">
    <property type="entry name" value="Tubulin C-terminal domain-like"/>
    <property type="match status" value="1"/>
</dbReference>
<dbReference type="Gene3D" id="3.40.50.1440">
    <property type="entry name" value="Tubulin/FtsZ, GTPase domain"/>
    <property type="match status" value="1"/>
</dbReference>
<feature type="binding site" evidence="9">
    <location>
        <position position="139"/>
    </location>
    <ligand>
        <name>GTP</name>
        <dbReference type="ChEBI" id="CHEBI:37565"/>
    </ligand>
</feature>
<keyword evidence="5 9" id="KW-0342">GTP-binding</keyword>
<keyword evidence="4 9" id="KW-0547">Nucleotide-binding</keyword>
<feature type="domain" description="Tubulin/FtsZ GTPase" evidence="13">
    <location>
        <begin position="13"/>
        <end position="205"/>
    </location>
</feature>
<dbReference type="InterPro" id="IPR036525">
    <property type="entry name" value="Tubulin/FtsZ_GTPase_sf"/>
</dbReference>
<dbReference type="Pfam" id="PF00091">
    <property type="entry name" value="Tubulin"/>
    <property type="match status" value="1"/>
</dbReference>
<reference evidence="15" key="1">
    <citation type="submission" date="2019-05" db="EMBL/GenBank/DDBJ databases">
        <authorList>
            <consortium name="GenomeTrakr network: Whole genome sequencing for foodborne pathogen traceback"/>
        </authorList>
    </citation>
    <scope>NUCLEOTIDE SEQUENCE</scope>
    <source>
        <strain evidence="15">FLAG-50212</strain>
    </source>
</reference>
<dbReference type="PRINTS" id="PR00423">
    <property type="entry name" value="CELLDVISFTSZ"/>
</dbReference>
<evidence type="ECO:0000256" key="8">
    <source>
        <dbReference type="ARBA" id="ARBA00055345"/>
    </source>
</evidence>
<keyword evidence="2 9" id="KW-0963">Cytoplasm</keyword>
<evidence type="ECO:0000259" key="14">
    <source>
        <dbReference type="SMART" id="SM00865"/>
    </source>
</evidence>
<dbReference type="GO" id="GO:0043093">
    <property type="term" value="P:FtsZ-dependent cytokinesis"/>
    <property type="evidence" value="ECO:0007669"/>
    <property type="project" value="UniProtKB-UniRule"/>
</dbReference>
<dbReference type="InterPro" id="IPR018316">
    <property type="entry name" value="Tubulin/FtsZ_2-layer-sand-dom"/>
</dbReference>
<feature type="domain" description="Tubulin/FtsZ 2-layer sandwich" evidence="14">
    <location>
        <begin position="207"/>
        <end position="324"/>
    </location>
</feature>
<accession>A0A5L8DL11</accession>
<dbReference type="GO" id="GO:0051258">
    <property type="term" value="P:protein polymerization"/>
    <property type="evidence" value="ECO:0007669"/>
    <property type="project" value="UniProtKB-UniRule"/>
</dbReference>
<dbReference type="InterPro" id="IPR024757">
    <property type="entry name" value="FtsZ_C"/>
</dbReference>
<comment type="function">
    <text evidence="8 9 11">Essential cell division protein that forms a contractile ring structure (Z ring) at the future cell division site. The regulation of the ring assembly controls the timing and the location of cell division. One of the functions of the FtsZ ring is to recruit other cell division proteins to the septum to produce a new cell wall between the dividing cells. Binds GTP and shows GTPase activity.</text>
</comment>
<dbReference type="SUPFAM" id="SSF52490">
    <property type="entry name" value="Tubulin nucleotide-binding domain-like"/>
    <property type="match status" value="1"/>
</dbReference>
<evidence type="ECO:0000256" key="5">
    <source>
        <dbReference type="ARBA" id="ARBA00023134"/>
    </source>
</evidence>
<dbReference type="GO" id="GO:0005525">
    <property type="term" value="F:GTP binding"/>
    <property type="evidence" value="ECO:0007669"/>
    <property type="project" value="UniProtKB-UniRule"/>
</dbReference>
<keyword evidence="7 9" id="KW-0131">Cell cycle</keyword>
<dbReference type="HAMAP" id="MF_00909">
    <property type="entry name" value="FtsZ"/>
    <property type="match status" value="1"/>
</dbReference>
<dbReference type="EMBL" id="AACKJZ010000002">
    <property type="protein sequence ID" value="EAK9776055.1"/>
    <property type="molecule type" value="Genomic_DNA"/>
</dbReference>
<feature type="binding site" evidence="9">
    <location>
        <begin position="108"/>
        <end position="110"/>
    </location>
    <ligand>
        <name>GTP</name>
        <dbReference type="ChEBI" id="CHEBI:37565"/>
    </ligand>
</feature>
<comment type="subcellular location">
    <subcellularLocation>
        <location evidence="9">Cytoplasm</location>
    </subcellularLocation>
    <text evidence="9">Assembles at midcell at the inner surface of the cytoplasmic membrane.</text>
</comment>
<dbReference type="GO" id="GO:0005737">
    <property type="term" value="C:cytoplasm"/>
    <property type="evidence" value="ECO:0007669"/>
    <property type="project" value="UniProtKB-SubCell"/>
</dbReference>
<protein>
    <recommendedName>
        <fullName evidence="9 10">Cell division protein FtsZ</fullName>
    </recommendedName>
</protein>
<feature type="binding site" evidence="9">
    <location>
        <position position="187"/>
    </location>
    <ligand>
        <name>GTP</name>
        <dbReference type="ChEBI" id="CHEBI:37565"/>
    </ligand>
</feature>
<proteinExistence type="inferred from homology"/>
<evidence type="ECO:0000313" key="15">
    <source>
        <dbReference type="EMBL" id="EAK9776055.1"/>
    </source>
</evidence>
<evidence type="ECO:0000256" key="3">
    <source>
        <dbReference type="ARBA" id="ARBA00022618"/>
    </source>
</evidence>
<dbReference type="CDD" id="cd02201">
    <property type="entry name" value="FtsZ_type1"/>
    <property type="match status" value="1"/>
</dbReference>
<dbReference type="PROSITE" id="PS01135">
    <property type="entry name" value="FTSZ_2"/>
    <property type="match status" value="1"/>
</dbReference>
<dbReference type="InterPro" id="IPR000158">
    <property type="entry name" value="Cell_div_FtsZ"/>
</dbReference>
<dbReference type="Pfam" id="PF12327">
    <property type="entry name" value="FtsZ_C"/>
    <property type="match status" value="1"/>
</dbReference>
<dbReference type="InterPro" id="IPR037103">
    <property type="entry name" value="Tubulin/FtsZ-like_C"/>
</dbReference>
<dbReference type="SMART" id="SM00865">
    <property type="entry name" value="Tubulin_C"/>
    <property type="match status" value="1"/>
</dbReference>
<evidence type="ECO:0000256" key="1">
    <source>
        <dbReference type="ARBA" id="ARBA00009690"/>
    </source>
</evidence>
<dbReference type="PROSITE" id="PS01134">
    <property type="entry name" value="FTSZ_1"/>
    <property type="match status" value="1"/>
</dbReference>
<evidence type="ECO:0000256" key="9">
    <source>
        <dbReference type="HAMAP-Rule" id="MF_00909"/>
    </source>
</evidence>
<comment type="similarity">
    <text evidence="1 9 11">Belongs to the FtsZ family.</text>
</comment>
<gene>
    <name evidence="9 15" type="primary">ftsZ</name>
    <name evidence="15" type="ORF">FDQ00_03925</name>
</gene>
<comment type="caution">
    <text evidence="15">The sequence shown here is derived from an EMBL/GenBank/DDBJ whole genome shotgun (WGS) entry which is preliminary data.</text>
</comment>
<evidence type="ECO:0000256" key="6">
    <source>
        <dbReference type="ARBA" id="ARBA00023210"/>
    </source>
</evidence>
<evidence type="ECO:0000256" key="11">
    <source>
        <dbReference type="RuleBase" id="RU000631"/>
    </source>
</evidence>
<dbReference type="Gene3D" id="3.30.1330.20">
    <property type="entry name" value="Tubulin/FtsZ, C-terminal domain"/>
    <property type="match status" value="1"/>
</dbReference>
<evidence type="ECO:0000256" key="2">
    <source>
        <dbReference type="ARBA" id="ARBA00022490"/>
    </source>
</evidence>
<dbReference type="InterPro" id="IPR008280">
    <property type="entry name" value="Tub_FtsZ_C"/>
</dbReference>
<keyword evidence="3 9" id="KW-0132">Cell division</keyword>
<feature type="binding site" evidence="9">
    <location>
        <begin position="21"/>
        <end position="25"/>
    </location>
    <ligand>
        <name>GTP</name>
        <dbReference type="ChEBI" id="CHEBI:37565"/>
    </ligand>
</feature>
<dbReference type="FunFam" id="3.30.1330.20:FF:000005">
    <property type="entry name" value="Cell division protein FtsZ"/>
    <property type="match status" value="1"/>
</dbReference>
<dbReference type="GO" id="GO:0030428">
    <property type="term" value="C:cell septum"/>
    <property type="evidence" value="ECO:0007669"/>
    <property type="project" value="UniProtKB-ARBA"/>
</dbReference>
<organism evidence="15">
    <name type="scientific">Listeria monocytogenes</name>
    <dbReference type="NCBI Taxonomy" id="1639"/>
    <lineage>
        <taxon>Bacteria</taxon>
        <taxon>Bacillati</taxon>
        <taxon>Bacillota</taxon>
        <taxon>Bacilli</taxon>
        <taxon>Bacillales</taxon>
        <taxon>Listeriaceae</taxon>
        <taxon>Listeria</taxon>
    </lineage>
</organism>
<dbReference type="PANTHER" id="PTHR30314:SF3">
    <property type="entry name" value="MITOCHONDRIAL DIVISION PROTEIN FSZA"/>
    <property type="match status" value="1"/>
</dbReference>
<dbReference type="InterPro" id="IPR003008">
    <property type="entry name" value="Tubulin_FtsZ_GTPase"/>
</dbReference>
<dbReference type="GO" id="GO:0000917">
    <property type="term" value="P:division septum assembly"/>
    <property type="evidence" value="ECO:0007669"/>
    <property type="project" value="UniProtKB-KW"/>
</dbReference>
<dbReference type="GO" id="GO:0032153">
    <property type="term" value="C:cell division site"/>
    <property type="evidence" value="ECO:0007669"/>
    <property type="project" value="UniProtKB-UniRule"/>
</dbReference>
<dbReference type="PANTHER" id="PTHR30314">
    <property type="entry name" value="CELL DIVISION PROTEIN FTSZ-RELATED"/>
    <property type="match status" value="1"/>
</dbReference>
<feature type="region of interest" description="Disordered" evidence="12">
    <location>
        <begin position="349"/>
        <end position="391"/>
    </location>
</feature>
<sequence length="391" mass="41437">MLEFDTSSESLATIKVIGVGGGGNNAVNRMIEHGVQGVEFISVNTDAQALNLAKAETKLQIGTKLTRGLGAGAVPEIGKKAAEESREQIEEVLKGSDMVFVTAGMGGGTGTGAAPVIAQIAKEMGALTVGVVTRPFGFEGPKRTKQALTGTEAMKEAVDTLIVIPNDRLLQIVDKNTPMLEAFREADNVLRQGVQGISDLIAVPGLINLDFADVKTIMTNRGSALMGIGIATGENRAAEAAKKAISSPLLETSVDGAKGVLMNITGGSNLSLYEVQEAAEIVSSASDEDVNMIFGSVINDELKDELIVTVIATGFDEEKQAQQQAQANRRPNQSIQVNRPNYAVQDEQQNDYAQNAPQQANAPVHEQQAEPQQNSSDVDVPAFIRNRNRRG</sequence>
<evidence type="ECO:0000256" key="7">
    <source>
        <dbReference type="ARBA" id="ARBA00023306"/>
    </source>
</evidence>
<dbReference type="AlphaFoldDB" id="A0A5L8DL11"/>
<dbReference type="InterPro" id="IPR020805">
    <property type="entry name" value="Cell_div_FtsZ_CS"/>
</dbReference>
<dbReference type="SMART" id="SM00864">
    <property type="entry name" value="Tubulin"/>
    <property type="match status" value="1"/>
</dbReference>
<evidence type="ECO:0000256" key="12">
    <source>
        <dbReference type="SAM" id="MobiDB-lite"/>
    </source>
</evidence>
<dbReference type="NCBIfam" id="TIGR00065">
    <property type="entry name" value="ftsZ"/>
    <property type="match status" value="1"/>
</dbReference>
<comment type="subunit">
    <text evidence="9">Homodimer. Polymerizes to form a dynamic ring structure in a strictly GTP-dependent manner. Interacts directly with several other division proteins.</text>
</comment>
<dbReference type="FunFam" id="3.40.50.1440:FF:000023">
    <property type="entry name" value="Cell division protein FtsZ"/>
    <property type="match status" value="1"/>
</dbReference>
<name>A0A5L8DL11_LISMN</name>
<dbReference type="InterPro" id="IPR045061">
    <property type="entry name" value="FtsZ/CetZ"/>
</dbReference>
<evidence type="ECO:0000256" key="10">
    <source>
        <dbReference type="NCBIfam" id="TIGR00065"/>
    </source>
</evidence>